<gene>
    <name evidence="1" type="ORF">CTRU02_202269</name>
</gene>
<organism evidence="1 2">
    <name type="scientific">Colletotrichum truncatum</name>
    <name type="common">Anthracnose fungus</name>
    <name type="synonym">Colletotrichum capsici</name>
    <dbReference type="NCBI Taxonomy" id="5467"/>
    <lineage>
        <taxon>Eukaryota</taxon>
        <taxon>Fungi</taxon>
        <taxon>Dikarya</taxon>
        <taxon>Ascomycota</taxon>
        <taxon>Pezizomycotina</taxon>
        <taxon>Sordariomycetes</taxon>
        <taxon>Hypocreomycetidae</taxon>
        <taxon>Glomerellales</taxon>
        <taxon>Glomerellaceae</taxon>
        <taxon>Colletotrichum</taxon>
        <taxon>Colletotrichum truncatum species complex</taxon>
    </lineage>
</organism>
<comment type="caution">
    <text evidence="1">The sequence shown here is derived from an EMBL/GenBank/DDBJ whole genome shotgun (WGS) entry which is preliminary data.</text>
</comment>
<accession>A0ACC3ZJS5</accession>
<protein>
    <submittedName>
        <fullName evidence="1">Uncharacterized protein</fullName>
    </submittedName>
</protein>
<proteinExistence type="predicted"/>
<dbReference type="Proteomes" id="UP000805649">
    <property type="component" value="Unassembled WGS sequence"/>
</dbReference>
<name>A0ACC3ZJS5_COLTU</name>
<keyword evidence="2" id="KW-1185">Reference proteome</keyword>
<reference evidence="1 2" key="1">
    <citation type="journal article" date="2020" name="Phytopathology">
        <title>Genome Sequence Resources of Colletotrichum truncatum, C. plurivorum, C. musicola, and C. sojae: Four Species Pathogenic to Soybean (Glycine max).</title>
        <authorList>
            <person name="Rogerio F."/>
            <person name="Boufleur T.R."/>
            <person name="Ciampi-Guillardi M."/>
            <person name="Sukno S.A."/>
            <person name="Thon M.R."/>
            <person name="Massola Junior N.S."/>
            <person name="Baroncelli R."/>
        </authorList>
    </citation>
    <scope>NUCLEOTIDE SEQUENCE [LARGE SCALE GENOMIC DNA]</scope>
    <source>
        <strain evidence="1 2">CMES1059</strain>
    </source>
</reference>
<evidence type="ECO:0000313" key="2">
    <source>
        <dbReference type="Proteomes" id="UP000805649"/>
    </source>
</evidence>
<evidence type="ECO:0000313" key="1">
    <source>
        <dbReference type="EMBL" id="KAL0944382.1"/>
    </source>
</evidence>
<dbReference type="EMBL" id="VUJX02000001">
    <property type="protein sequence ID" value="KAL0944382.1"/>
    <property type="molecule type" value="Genomic_DNA"/>
</dbReference>
<sequence length="434" mass="51031">MACHQAHNIPWNILSSNFKYSYCQRGHEGRTNLYPLFKERQGKELHYFIEAFRKNLASHADVELRKYEDTAAVLEPEDILITDDVMKRIRSTVHHCDKAVYYFEEFSEKPGVIPPRYRKAGAFLHPSEELGWQGKAVAYSLELFKLLILYGEMGPLQHICQHPHANWVDAWEKHRDAYGDQNECGWGHVATMALEAYLTLNLLLCFPQLWDEDSGRDGKSDYRNTKCYQRMLRECTMRKLASNIAALPHRQFFGITEGQFDQYGSSKHGGKYSYMLEANGRREYPYGVMPIHDFLELESRPAYQPNIPDVLHVRWCLCELGLPTEIAIEIMDAAGYVPTRRLEEPHDPLHPSNREELRKYLDYCWNILVRCEVMSRWLGDKIPWDIIVSRTLIELVGEKHHTHGTHGRKLYEQDFELDERQGFRQHEMWVYRFC</sequence>